<dbReference type="Proteomes" id="UP001054837">
    <property type="component" value="Unassembled WGS sequence"/>
</dbReference>
<dbReference type="EMBL" id="BPLQ01004365">
    <property type="protein sequence ID" value="GIY07606.1"/>
    <property type="molecule type" value="Genomic_DNA"/>
</dbReference>
<name>A0AAV4QF93_9ARAC</name>
<sequence>MKNIPKSLQPFYHTETFFRKSRIQSIFFAVSACLQGLAVKRRLSRDGPAKEGAGSSHVLGRKPSRARQKSPLKSFFRFIEEFQRSRVVV</sequence>
<accession>A0AAV4QF93</accession>
<evidence type="ECO:0000256" key="1">
    <source>
        <dbReference type="SAM" id="MobiDB-lite"/>
    </source>
</evidence>
<dbReference type="AlphaFoldDB" id="A0AAV4QF93"/>
<dbReference type="PROSITE" id="PS51257">
    <property type="entry name" value="PROKAR_LIPOPROTEIN"/>
    <property type="match status" value="1"/>
</dbReference>
<organism evidence="2 3">
    <name type="scientific">Caerostris darwini</name>
    <dbReference type="NCBI Taxonomy" id="1538125"/>
    <lineage>
        <taxon>Eukaryota</taxon>
        <taxon>Metazoa</taxon>
        <taxon>Ecdysozoa</taxon>
        <taxon>Arthropoda</taxon>
        <taxon>Chelicerata</taxon>
        <taxon>Arachnida</taxon>
        <taxon>Araneae</taxon>
        <taxon>Araneomorphae</taxon>
        <taxon>Entelegynae</taxon>
        <taxon>Araneoidea</taxon>
        <taxon>Araneidae</taxon>
        <taxon>Caerostris</taxon>
    </lineage>
</organism>
<protein>
    <submittedName>
        <fullName evidence="2">Uncharacterized protein</fullName>
    </submittedName>
</protein>
<evidence type="ECO:0000313" key="3">
    <source>
        <dbReference type="Proteomes" id="UP001054837"/>
    </source>
</evidence>
<feature type="compositionally biased region" description="Basic residues" evidence="1">
    <location>
        <begin position="59"/>
        <end position="69"/>
    </location>
</feature>
<keyword evidence="3" id="KW-1185">Reference proteome</keyword>
<feature type="region of interest" description="Disordered" evidence="1">
    <location>
        <begin position="44"/>
        <end position="69"/>
    </location>
</feature>
<reference evidence="2 3" key="1">
    <citation type="submission" date="2021-06" db="EMBL/GenBank/DDBJ databases">
        <title>Caerostris darwini draft genome.</title>
        <authorList>
            <person name="Kono N."/>
            <person name="Arakawa K."/>
        </authorList>
    </citation>
    <scope>NUCLEOTIDE SEQUENCE [LARGE SCALE GENOMIC DNA]</scope>
</reference>
<evidence type="ECO:0000313" key="2">
    <source>
        <dbReference type="EMBL" id="GIY07606.1"/>
    </source>
</evidence>
<gene>
    <name evidence="2" type="ORF">CDAR_547461</name>
</gene>
<proteinExistence type="predicted"/>
<comment type="caution">
    <text evidence="2">The sequence shown here is derived from an EMBL/GenBank/DDBJ whole genome shotgun (WGS) entry which is preliminary data.</text>
</comment>